<gene>
    <name evidence="1" type="ORF">DPMN_056922</name>
</gene>
<sequence>MIFSTRKKESLYFLRRECLPDLEPGGPGFDTHYGRGFFWLGNIGVQRKVLGSIPIVAGDFSGWVPLAPNVKNPPCVSDVPQMSWQQEIRGRISQLEVVYVAGFGIRRTYTALLYELAFIATR</sequence>
<proteinExistence type="predicted"/>
<organism evidence="1 2">
    <name type="scientific">Dreissena polymorpha</name>
    <name type="common">Zebra mussel</name>
    <name type="synonym">Mytilus polymorpha</name>
    <dbReference type="NCBI Taxonomy" id="45954"/>
    <lineage>
        <taxon>Eukaryota</taxon>
        <taxon>Metazoa</taxon>
        <taxon>Spiralia</taxon>
        <taxon>Lophotrochozoa</taxon>
        <taxon>Mollusca</taxon>
        <taxon>Bivalvia</taxon>
        <taxon>Autobranchia</taxon>
        <taxon>Heteroconchia</taxon>
        <taxon>Euheterodonta</taxon>
        <taxon>Imparidentia</taxon>
        <taxon>Neoheterodontei</taxon>
        <taxon>Myida</taxon>
        <taxon>Dreissenoidea</taxon>
        <taxon>Dreissenidae</taxon>
        <taxon>Dreissena</taxon>
    </lineage>
</organism>
<dbReference type="AlphaFoldDB" id="A0A9D4CU77"/>
<dbReference type="EMBL" id="JAIWYP010000012">
    <property type="protein sequence ID" value="KAH3730921.1"/>
    <property type="molecule type" value="Genomic_DNA"/>
</dbReference>
<evidence type="ECO:0000313" key="1">
    <source>
        <dbReference type="EMBL" id="KAH3730921.1"/>
    </source>
</evidence>
<dbReference type="Proteomes" id="UP000828390">
    <property type="component" value="Unassembled WGS sequence"/>
</dbReference>
<protein>
    <submittedName>
        <fullName evidence="1">Uncharacterized protein</fullName>
    </submittedName>
</protein>
<comment type="caution">
    <text evidence="1">The sequence shown here is derived from an EMBL/GenBank/DDBJ whole genome shotgun (WGS) entry which is preliminary data.</text>
</comment>
<reference evidence="1" key="1">
    <citation type="journal article" date="2019" name="bioRxiv">
        <title>The Genome of the Zebra Mussel, Dreissena polymorpha: A Resource for Invasive Species Research.</title>
        <authorList>
            <person name="McCartney M.A."/>
            <person name="Auch B."/>
            <person name="Kono T."/>
            <person name="Mallez S."/>
            <person name="Zhang Y."/>
            <person name="Obille A."/>
            <person name="Becker A."/>
            <person name="Abrahante J.E."/>
            <person name="Garbe J."/>
            <person name="Badalamenti J.P."/>
            <person name="Herman A."/>
            <person name="Mangelson H."/>
            <person name="Liachko I."/>
            <person name="Sullivan S."/>
            <person name="Sone E.D."/>
            <person name="Koren S."/>
            <person name="Silverstein K.A.T."/>
            <person name="Beckman K.B."/>
            <person name="Gohl D.M."/>
        </authorList>
    </citation>
    <scope>NUCLEOTIDE SEQUENCE</scope>
    <source>
        <strain evidence="1">Duluth1</strain>
        <tissue evidence="1">Whole animal</tissue>
    </source>
</reference>
<name>A0A9D4CU77_DREPO</name>
<accession>A0A9D4CU77</accession>
<evidence type="ECO:0000313" key="2">
    <source>
        <dbReference type="Proteomes" id="UP000828390"/>
    </source>
</evidence>
<reference evidence="1" key="2">
    <citation type="submission" date="2020-11" db="EMBL/GenBank/DDBJ databases">
        <authorList>
            <person name="McCartney M.A."/>
            <person name="Auch B."/>
            <person name="Kono T."/>
            <person name="Mallez S."/>
            <person name="Becker A."/>
            <person name="Gohl D.M."/>
            <person name="Silverstein K.A.T."/>
            <person name="Koren S."/>
            <person name="Bechman K.B."/>
            <person name="Herman A."/>
            <person name="Abrahante J.E."/>
            <person name="Garbe J."/>
        </authorList>
    </citation>
    <scope>NUCLEOTIDE SEQUENCE</scope>
    <source>
        <strain evidence="1">Duluth1</strain>
        <tissue evidence="1">Whole animal</tissue>
    </source>
</reference>
<keyword evidence="2" id="KW-1185">Reference proteome</keyword>